<name>A0A0S3R105_PHAAN</name>
<organism evidence="1 2">
    <name type="scientific">Vigna angularis var. angularis</name>
    <dbReference type="NCBI Taxonomy" id="157739"/>
    <lineage>
        <taxon>Eukaryota</taxon>
        <taxon>Viridiplantae</taxon>
        <taxon>Streptophyta</taxon>
        <taxon>Embryophyta</taxon>
        <taxon>Tracheophyta</taxon>
        <taxon>Spermatophyta</taxon>
        <taxon>Magnoliopsida</taxon>
        <taxon>eudicotyledons</taxon>
        <taxon>Gunneridae</taxon>
        <taxon>Pentapetalae</taxon>
        <taxon>rosids</taxon>
        <taxon>fabids</taxon>
        <taxon>Fabales</taxon>
        <taxon>Fabaceae</taxon>
        <taxon>Papilionoideae</taxon>
        <taxon>50 kb inversion clade</taxon>
        <taxon>NPAAA clade</taxon>
        <taxon>indigoferoid/millettioid clade</taxon>
        <taxon>Phaseoleae</taxon>
        <taxon>Vigna</taxon>
    </lineage>
</organism>
<keyword evidence="2" id="KW-1185">Reference proteome</keyword>
<accession>A0A0S3R105</accession>
<dbReference type="EMBL" id="AP015034">
    <property type="protein sequence ID" value="BAT74215.1"/>
    <property type="molecule type" value="Genomic_DNA"/>
</dbReference>
<evidence type="ECO:0000313" key="2">
    <source>
        <dbReference type="Proteomes" id="UP000291084"/>
    </source>
</evidence>
<evidence type="ECO:0000313" key="1">
    <source>
        <dbReference type="EMBL" id="BAT74215.1"/>
    </source>
</evidence>
<dbReference type="Proteomes" id="UP000291084">
    <property type="component" value="Chromosome 1"/>
</dbReference>
<protein>
    <submittedName>
        <fullName evidence="1">Uncharacterized protein</fullName>
    </submittedName>
</protein>
<sequence>SFLFHNGTHKMIFHIITTQITLENNLLFKTTTRKDDIFGGYLLKDFVPPVMLFYRRIFRRNVGCNISKGLLPSVKAMIWLAVITEGFGPPIKGSEIKLNIPSSSERTHTLRSN</sequence>
<feature type="non-terminal residue" evidence="1">
    <location>
        <position position="1"/>
    </location>
</feature>
<dbReference type="AlphaFoldDB" id="A0A0S3R105"/>
<reference evidence="1 2" key="1">
    <citation type="journal article" date="2015" name="Sci. Rep.">
        <title>The power of single molecule real-time sequencing technology in the de novo assembly of a eukaryotic genome.</title>
        <authorList>
            <person name="Sakai H."/>
            <person name="Naito K."/>
            <person name="Ogiso-Tanaka E."/>
            <person name="Takahashi Y."/>
            <person name="Iseki K."/>
            <person name="Muto C."/>
            <person name="Satou K."/>
            <person name="Teruya K."/>
            <person name="Shiroma A."/>
            <person name="Shimoji M."/>
            <person name="Hirano T."/>
            <person name="Itoh T."/>
            <person name="Kaga A."/>
            <person name="Tomooka N."/>
        </authorList>
    </citation>
    <scope>NUCLEOTIDE SEQUENCE [LARGE SCALE GENOMIC DNA]</scope>
    <source>
        <strain evidence="2">cv. Shumari</strain>
    </source>
</reference>
<gene>
    <name evidence="1" type="primary">Vigan.01G183500</name>
    <name evidence="1" type="ORF">VIGAN_01183500</name>
</gene>
<proteinExistence type="predicted"/>